<dbReference type="InterPro" id="IPR012337">
    <property type="entry name" value="RNaseH-like_sf"/>
</dbReference>
<dbReference type="Pfam" id="PF02945">
    <property type="entry name" value="Endonuclease_7"/>
    <property type="match status" value="1"/>
</dbReference>
<dbReference type="PANTHER" id="PTHR31511:SF12">
    <property type="entry name" value="RHO TERMINATION FACTOR N-TERMINAL DOMAIN-CONTAINING PROTEIN"/>
    <property type="match status" value="1"/>
</dbReference>
<dbReference type="GO" id="GO:0071897">
    <property type="term" value="P:DNA biosynthetic process"/>
    <property type="evidence" value="ECO:0007669"/>
    <property type="project" value="UniProtKB-ARBA"/>
</dbReference>
<reference evidence="1 2" key="1">
    <citation type="journal article" date="2024" name="Insects">
        <title>An Improved Chromosome-Level Genome Assembly of the Firefly Pyrocoelia pectoralis.</title>
        <authorList>
            <person name="Fu X."/>
            <person name="Meyer-Rochow V.B."/>
            <person name="Ballantyne L."/>
            <person name="Zhu X."/>
        </authorList>
    </citation>
    <scope>NUCLEOTIDE SEQUENCE [LARGE SCALE GENOMIC DNA]</scope>
    <source>
        <strain evidence="1">XCY_ONT2</strain>
    </source>
</reference>
<dbReference type="InterPro" id="IPR044925">
    <property type="entry name" value="His-Me_finger_sf"/>
</dbReference>
<organism evidence="1 2">
    <name type="scientific">Pyrocoelia pectoralis</name>
    <dbReference type="NCBI Taxonomy" id="417401"/>
    <lineage>
        <taxon>Eukaryota</taxon>
        <taxon>Metazoa</taxon>
        <taxon>Ecdysozoa</taxon>
        <taxon>Arthropoda</taxon>
        <taxon>Hexapoda</taxon>
        <taxon>Insecta</taxon>
        <taxon>Pterygota</taxon>
        <taxon>Neoptera</taxon>
        <taxon>Endopterygota</taxon>
        <taxon>Coleoptera</taxon>
        <taxon>Polyphaga</taxon>
        <taxon>Elateriformia</taxon>
        <taxon>Elateroidea</taxon>
        <taxon>Lampyridae</taxon>
        <taxon>Lampyrinae</taxon>
        <taxon>Pyrocoelia</taxon>
    </lineage>
</organism>
<evidence type="ECO:0000313" key="1">
    <source>
        <dbReference type="EMBL" id="KAK5647553.1"/>
    </source>
</evidence>
<dbReference type="SUPFAM" id="SSF54060">
    <property type="entry name" value="His-Me finger endonucleases"/>
    <property type="match status" value="1"/>
</dbReference>
<dbReference type="GO" id="GO:0042575">
    <property type="term" value="C:DNA polymerase complex"/>
    <property type="evidence" value="ECO:0007669"/>
    <property type="project" value="UniProtKB-ARBA"/>
</dbReference>
<evidence type="ECO:0000313" key="2">
    <source>
        <dbReference type="Proteomes" id="UP001329430"/>
    </source>
</evidence>
<dbReference type="SUPFAM" id="SSF53098">
    <property type="entry name" value="Ribonuclease H-like"/>
    <property type="match status" value="1"/>
</dbReference>
<evidence type="ECO:0008006" key="3">
    <source>
        <dbReference type="Google" id="ProtNLM"/>
    </source>
</evidence>
<dbReference type="InterPro" id="IPR038563">
    <property type="entry name" value="Endonuclease_7_sf"/>
</dbReference>
<accession>A0AAN7VMS4</accession>
<dbReference type="EMBL" id="JAVRBK010000002">
    <property type="protein sequence ID" value="KAK5647553.1"/>
    <property type="molecule type" value="Genomic_DNA"/>
</dbReference>
<comment type="caution">
    <text evidence="1">The sequence shown here is derived from an EMBL/GenBank/DDBJ whole genome shotgun (WGS) entry which is preliminary data.</text>
</comment>
<protein>
    <recommendedName>
        <fullName evidence="3">DNA-directed DNA polymerase</fullName>
    </recommendedName>
</protein>
<keyword evidence="2" id="KW-1185">Reference proteome</keyword>
<dbReference type="Proteomes" id="UP001329430">
    <property type="component" value="Chromosome 2"/>
</dbReference>
<dbReference type="SUPFAM" id="SSF56672">
    <property type="entry name" value="DNA/RNA polymerases"/>
    <property type="match status" value="1"/>
</dbReference>
<dbReference type="Gene3D" id="3.40.1800.10">
    <property type="entry name" value="His-Me finger endonucleases"/>
    <property type="match status" value="1"/>
</dbReference>
<dbReference type="PANTHER" id="PTHR31511">
    <property type="entry name" value="PROTEIN CBG23764"/>
    <property type="match status" value="1"/>
</dbReference>
<dbReference type="InterPro" id="IPR004211">
    <property type="entry name" value="Endonuclease_7"/>
</dbReference>
<dbReference type="InterPro" id="IPR043502">
    <property type="entry name" value="DNA/RNA_pol_sf"/>
</dbReference>
<gene>
    <name evidence="1" type="ORF">RI129_002445</name>
</gene>
<name>A0AAN7VMS4_9COLE</name>
<dbReference type="AlphaFoldDB" id="A0AAN7VMS4"/>
<sequence length="748" mass="86609">MSKLVSMQLSKHNGVIYLCDGCLQYFPSSERLWRHSVFDCNYVSTLVPTTESIITKWGQPSFQNLLKFDNYQNKIKHPFVVYADFESLLKPIEGPQPNPLFPFTTQTVEHEPYSFAYYIKCSFDDRFSKFRTFRGQNASRQFVSMLENDIKTLYDQNFKNSKPLPILTAEEKTKIDNAILCWICEKPLQDVRVVDHDHLTGMIRGAAHPACNLQIQNPNVIPIFFHNLTGYDSHLFVKSLALEQENIDVIGCNKEKYISFTKHICVDRIVENGVPKNIMWRMRFIDSFRFLPSALNTLANNLSDSQCVEIKNMFGTGGGFELIRQKGVFPYSFVDALDKLDVTKLPQKDDFFDKLHKKEISDDEYNRAQEVWNVFNCKTLGEYSDIYLKSDVLLLADIFENYREKCLHNYEVDPAHYFTAPGLSWDAMLKKTGVELELLTDIDMLHFFKGGVRGGVSTCTQRTAIANNKFLPNYDPSKPTSFIIYLDACNLYGHSQCQYLPQGDFVWLTEEEMQNFNVLDVSDESKTGYALEVDLEYPQHLHDLHNDMPFCPESIIPPHSKNPKLIPNLNNKEKYVIHYRALKQCLEHGLILRKLHRGIKFTQSPWLKTYIDVNTQIRNSETTESGRDVAKTMNNSIFGKTMENIDKRVDIKLVSHWERVGKKLGAEGYISKQNFKNLAVFCENLVGIEMSKVSVTYDKPVYVGFSILDLSKTVMYEFFYDFLKPIYQDKVSLLYTDTDSLIHIRHLY</sequence>
<proteinExistence type="predicted"/>